<dbReference type="EMBL" id="PEBI01000003">
    <property type="protein sequence ID" value="PJM73015.1"/>
    <property type="molecule type" value="Genomic_DNA"/>
</dbReference>
<name>A0A2M9H879_9BIFI</name>
<evidence type="ECO:0000256" key="1">
    <source>
        <dbReference type="SAM" id="Phobius"/>
    </source>
</evidence>
<accession>A0A2M9H879</accession>
<feature type="transmembrane region" description="Helical" evidence="1">
    <location>
        <begin position="87"/>
        <end position="109"/>
    </location>
</feature>
<dbReference type="GO" id="GO:0016020">
    <property type="term" value="C:membrane"/>
    <property type="evidence" value="ECO:0007669"/>
    <property type="project" value="InterPro"/>
</dbReference>
<protein>
    <submittedName>
        <fullName evidence="3">Peptidase A24</fullName>
    </submittedName>
</protein>
<feature type="transmembrane region" description="Helical" evidence="1">
    <location>
        <begin position="56"/>
        <end position="75"/>
    </location>
</feature>
<dbReference type="Pfam" id="PF01478">
    <property type="entry name" value="Peptidase_A24"/>
    <property type="match status" value="1"/>
</dbReference>
<proteinExistence type="predicted"/>
<reference evidence="3 4" key="1">
    <citation type="submission" date="2017-10" db="EMBL/GenBank/DDBJ databases">
        <title>Draft genome sequences of strains TRE 1, TRE 9, TRE H and TRI 7, isolated from tamarins, belonging to four potential novel Bifidobacterium species.</title>
        <authorList>
            <person name="Mattarelli P."/>
            <person name="Modesto M."/>
            <person name="Puglisi E."/>
            <person name="Morelli L."/>
            <person name="Spezio C."/>
            <person name="Bonetti A."/>
            <person name="Sandri C."/>
        </authorList>
    </citation>
    <scope>NUCLEOTIDE SEQUENCE [LARGE SCALE GENOMIC DNA]</scope>
    <source>
        <strain evidence="4">TRE1</strain>
    </source>
</reference>
<dbReference type="Proteomes" id="UP000229095">
    <property type="component" value="Unassembled WGS sequence"/>
</dbReference>
<dbReference type="InterPro" id="IPR000045">
    <property type="entry name" value="Prepilin_IV_endopep_pep"/>
</dbReference>
<evidence type="ECO:0000313" key="3">
    <source>
        <dbReference type="EMBL" id="PJM73015.1"/>
    </source>
</evidence>
<feature type="transmembrane region" description="Helical" evidence="1">
    <location>
        <begin position="6"/>
        <end position="23"/>
    </location>
</feature>
<organism evidence="3 4">
    <name type="scientific">Bifidobacterium primatium</name>
    <dbReference type="NCBI Taxonomy" id="2045438"/>
    <lineage>
        <taxon>Bacteria</taxon>
        <taxon>Bacillati</taxon>
        <taxon>Actinomycetota</taxon>
        <taxon>Actinomycetes</taxon>
        <taxon>Bifidobacteriales</taxon>
        <taxon>Bifidobacteriaceae</taxon>
        <taxon>Bifidobacterium</taxon>
    </lineage>
</organism>
<feature type="domain" description="Prepilin type IV endopeptidase peptidase" evidence="2">
    <location>
        <begin position="11"/>
        <end position="111"/>
    </location>
</feature>
<feature type="transmembrane region" description="Helical" evidence="1">
    <location>
        <begin position="30"/>
        <end position="50"/>
    </location>
</feature>
<feature type="transmembrane region" description="Helical" evidence="1">
    <location>
        <begin position="129"/>
        <end position="147"/>
    </location>
</feature>
<dbReference type="Gene3D" id="1.20.120.1220">
    <property type="match status" value="1"/>
</dbReference>
<keyword evidence="1" id="KW-0812">Transmembrane</keyword>
<evidence type="ECO:0000313" key="4">
    <source>
        <dbReference type="Proteomes" id="UP000229095"/>
    </source>
</evidence>
<dbReference type="OrthoDB" id="3233720at2"/>
<comment type="caution">
    <text evidence="3">The sequence shown here is derived from an EMBL/GenBank/DDBJ whole genome shotgun (WGS) entry which is preliminary data.</text>
</comment>
<evidence type="ECO:0000259" key="2">
    <source>
        <dbReference type="Pfam" id="PF01478"/>
    </source>
</evidence>
<keyword evidence="4" id="KW-1185">Reference proteome</keyword>
<dbReference type="AlphaFoldDB" id="A0A2M9H879"/>
<keyword evidence="1" id="KW-1133">Transmembrane helix</keyword>
<sequence length="148" mass="15273">MAYLFLIPSAIAGIMIAYTDIRTRRVPRPIVAAGSVVQLACVVAWCMWSGSWTPLAGSLGFAVACALVQLALALVRPGALGFGDVTCTLLMGLAVGCLGIETVAVWWLLMGLSGLAMLGIQRGRGGDSIPFAPAIVFSAFAAIALSAF</sequence>
<gene>
    <name evidence="3" type="ORF">CS006_07150</name>
</gene>
<keyword evidence="1" id="KW-0472">Membrane</keyword>
<dbReference type="GO" id="GO:0004190">
    <property type="term" value="F:aspartic-type endopeptidase activity"/>
    <property type="evidence" value="ECO:0007669"/>
    <property type="project" value="InterPro"/>
</dbReference>